<dbReference type="Proteomes" id="UP000789570">
    <property type="component" value="Unassembled WGS sequence"/>
</dbReference>
<dbReference type="EMBL" id="CAJVPQ010003254">
    <property type="protein sequence ID" value="CAG8622480.1"/>
    <property type="molecule type" value="Genomic_DNA"/>
</dbReference>
<accession>A0A9N9D166</accession>
<name>A0A9N9D166_9GLOM</name>
<proteinExistence type="predicted"/>
<gene>
    <name evidence="1" type="ORF">FCALED_LOCUS9627</name>
</gene>
<dbReference type="OrthoDB" id="2447089at2759"/>
<feature type="non-terminal residue" evidence="1">
    <location>
        <position position="1"/>
    </location>
</feature>
<comment type="caution">
    <text evidence="1">The sequence shown here is derived from an EMBL/GenBank/DDBJ whole genome shotgun (WGS) entry which is preliminary data.</text>
</comment>
<reference evidence="1" key="1">
    <citation type="submission" date="2021-06" db="EMBL/GenBank/DDBJ databases">
        <authorList>
            <person name="Kallberg Y."/>
            <person name="Tangrot J."/>
            <person name="Rosling A."/>
        </authorList>
    </citation>
    <scope>NUCLEOTIDE SEQUENCE</scope>
    <source>
        <strain evidence="1">UK204</strain>
    </source>
</reference>
<keyword evidence="2" id="KW-1185">Reference proteome</keyword>
<sequence length="61" mass="7395">LWIKSINSNEISSKVLIEQITAYKNQEYPYNELFNLQDGSILNWWKNIEQRNNHIQKLFLN</sequence>
<protein>
    <submittedName>
        <fullName evidence="1">1051_t:CDS:1</fullName>
    </submittedName>
</protein>
<dbReference type="AlphaFoldDB" id="A0A9N9D166"/>
<evidence type="ECO:0000313" key="2">
    <source>
        <dbReference type="Proteomes" id="UP000789570"/>
    </source>
</evidence>
<organism evidence="1 2">
    <name type="scientific">Funneliformis caledonium</name>
    <dbReference type="NCBI Taxonomy" id="1117310"/>
    <lineage>
        <taxon>Eukaryota</taxon>
        <taxon>Fungi</taxon>
        <taxon>Fungi incertae sedis</taxon>
        <taxon>Mucoromycota</taxon>
        <taxon>Glomeromycotina</taxon>
        <taxon>Glomeromycetes</taxon>
        <taxon>Glomerales</taxon>
        <taxon>Glomeraceae</taxon>
        <taxon>Funneliformis</taxon>
    </lineage>
</organism>
<evidence type="ECO:0000313" key="1">
    <source>
        <dbReference type="EMBL" id="CAG8622480.1"/>
    </source>
</evidence>